<dbReference type="AlphaFoldDB" id="A0A2H5XAP3"/>
<comment type="caution">
    <text evidence="2">The sequence shown here is derived from an EMBL/GenBank/DDBJ whole genome shotgun (WGS) entry which is preliminary data.</text>
</comment>
<reference evidence="3" key="1">
    <citation type="submission" date="2017-09" db="EMBL/GenBank/DDBJ databases">
        <title>Metaegenomics of thermophilic ammonia-oxidizing enrichment culture.</title>
        <authorList>
            <person name="Kato S."/>
            <person name="Suzuki K."/>
        </authorList>
    </citation>
    <scope>NUCLEOTIDE SEQUENCE [LARGE SCALE GENOMIC DNA]</scope>
</reference>
<dbReference type="EMBL" id="BEHT01000008">
    <property type="protein sequence ID" value="GBC98258.1"/>
    <property type="molecule type" value="Genomic_DNA"/>
</dbReference>
<organism evidence="2 3">
    <name type="scientific">Candidatus Fervidibacter japonicus</name>
    <dbReference type="NCBI Taxonomy" id="2035412"/>
    <lineage>
        <taxon>Bacteria</taxon>
        <taxon>Candidatus Fervidibacterota</taxon>
        <taxon>Candidatus Fervidibacter</taxon>
    </lineage>
</organism>
<feature type="domain" description="ThuA-like" evidence="1">
    <location>
        <begin position="37"/>
        <end position="265"/>
    </location>
</feature>
<evidence type="ECO:0000259" key="1">
    <source>
        <dbReference type="Pfam" id="PF06283"/>
    </source>
</evidence>
<dbReference type="Pfam" id="PF06283">
    <property type="entry name" value="ThuA"/>
    <property type="match status" value="1"/>
</dbReference>
<dbReference type="InterPro" id="IPR029062">
    <property type="entry name" value="Class_I_gatase-like"/>
</dbReference>
<evidence type="ECO:0000313" key="2">
    <source>
        <dbReference type="EMBL" id="GBC98258.1"/>
    </source>
</evidence>
<protein>
    <recommendedName>
        <fullName evidence="1">ThuA-like domain-containing protein</fullName>
    </recommendedName>
</protein>
<proteinExistence type="predicted"/>
<dbReference type="PANTHER" id="PTHR40469">
    <property type="entry name" value="SECRETED GLYCOSYL HYDROLASE"/>
    <property type="match status" value="1"/>
</dbReference>
<sequence>MRHCGWHWIGVMGMFALSALLTLPHENPEAEGQPVRRLLFVNRSMGFRHDTTATAADIVTRLGWGHKPATDLLGLPPNQRLFLTTVSEDTDLLVPEILNRYDAVMFYTTGELPLSDAQKRALLDFVRNGKGFVGVHSATDTFYQWADYGEMIGGYFDGHPWHQLVRAVVEDPSHPATRHLGSVWEVTDEIYQHRNWSREKVRVLLRLDPSSVDIAKGKRTDQDYALAWCREYGKGRVFYTALGHREEVWRDPKFQAHLLGGILWAMGVLPGDATPRPKPR</sequence>
<dbReference type="Gene3D" id="3.40.50.880">
    <property type="match status" value="1"/>
</dbReference>
<gene>
    <name evidence="2" type="ORF">HRbin17_00760</name>
</gene>
<dbReference type="SUPFAM" id="SSF52317">
    <property type="entry name" value="Class I glutamine amidotransferase-like"/>
    <property type="match status" value="1"/>
</dbReference>
<dbReference type="PANTHER" id="PTHR40469:SF2">
    <property type="entry name" value="GALACTOSE-BINDING DOMAIN-LIKE SUPERFAMILY PROTEIN"/>
    <property type="match status" value="1"/>
</dbReference>
<name>A0A2H5XAP3_9BACT</name>
<dbReference type="Proteomes" id="UP000236173">
    <property type="component" value="Unassembled WGS sequence"/>
</dbReference>
<accession>A0A2H5XAP3</accession>
<evidence type="ECO:0000313" key="3">
    <source>
        <dbReference type="Proteomes" id="UP000236173"/>
    </source>
</evidence>
<dbReference type="InterPro" id="IPR029010">
    <property type="entry name" value="ThuA-like"/>
</dbReference>